<comment type="caution">
    <text evidence="1">The sequence shown here is derived from an EMBL/GenBank/DDBJ whole genome shotgun (WGS) entry which is preliminary data.</text>
</comment>
<keyword evidence="2" id="KW-1185">Reference proteome</keyword>
<evidence type="ECO:0000313" key="2">
    <source>
        <dbReference type="Proteomes" id="UP000245591"/>
    </source>
</evidence>
<protein>
    <recommendedName>
        <fullName evidence="3">Core-binding (CB) domain-containing protein</fullName>
    </recommendedName>
</protein>
<proteinExistence type="predicted"/>
<gene>
    <name evidence="1" type="ORF">BB558_007238</name>
</gene>
<dbReference type="EMBL" id="MBFU01001116">
    <property type="protein sequence ID" value="PVZ96837.1"/>
    <property type="molecule type" value="Genomic_DNA"/>
</dbReference>
<evidence type="ECO:0008006" key="3">
    <source>
        <dbReference type="Google" id="ProtNLM"/>
    </source>
</evidence>
<accession>A0A2U1IVL1</accession>
<name>A0A2U1IVL1_SMIAN</name>
<organism evidence="1 2">
    <name type="scientific">Smittium angustum</name>
    <dbReference type="NCBI Taxonomy" id="133377"/>
    <lineage>
        <taxon>Eukaryota</taxon>
        <taxon>Fungi</taxon>
        <taxon>Fungi incertae sedis</taxon>
        <taxon>Zoopagomycota</taxon>
        <taxon>Kickxellomycotina</taxon>
        <taxon>Harpellomycetes</taxon>
        <taxon>Harpellales</taxon>
        <taxon>Legeriomycetaceae</taxon>
        <taxon>Smittium</taxon>
    </lineage>
</organism>
<dbReference type="AlphaFoldDB" id="A0A2U1IVL1"/>
<feature type="non-terminal residue" evidence="1">
    <location>
        <position position="1"/>
    </location>
</feature>
<dbReference type="Proteomes" id="UP000245591">
    <property type="component" value="Unassembled WGS sequence"/>
</dbReference>
<evidence type="ECO:0000313" key="1">
    <source>
        <dbReference type="EMBL" id="PVZ96837.1"/>
    </source>
</evidence>
<reference evidence="1 2" key="1">
    <citation type="journal article" date="2018" name="MBio">
        <title>Comparative Genomics Reveals the Core Gene Toolbox for the Fungus-Insect Symbiosis.</title>
        <authorList>
            <person name="Wang Y."/>
            <person name="Stata M."/>
            <person name="Wang W."/>
            <person name="Stajich J.E."/>
            <person name="White M.M."/>
            <person name="Moncalvo J.M."/>
        </authorList>
    </citation>
    <scope>NUCLEOTIDE SEQUENCE [LARGE SCALE GENOMIC DNA]</scope>
    <source>
        <strain evidence="1 2">AUS-126-30</strain>
    </source>
</reference>
<sequence>NLNNTGLEIRNLVPRPGTVINQSTIIDTVNVGYSGPKKRKIAAIEEQELETHGLESELSALKAQGLSDLVIKLILENNRAVKRKSRYHGSQKEFLNWRITNGQPNPITADQIVNFLADIYVKRQLKPSSIIAYKSAIMNLVPNQNEIINQSEFKEFFKAMTETTITSFVHSTINISPVVKKLKEWGPLADLDNAKLTTKLCWLLSDPKKKRKGSPIEKPCEIKKHLDLVLCPVEAYKIYISKIANVPCITEHENNKSISYNSLMRYTKNNYLALTVDRKPIPKGRAIGATLASAAGISADTIVSHGFWARTLYLILITDCLVAHRKI</sequence>